<dbReference type="GO" id="GO:0005737">
    <property type="term" value="C:cytoplasm"/>
    <property type="evidence" value="ECO:0007669"/>
    <property type="project" value="TreeGrafter"/>
</dbReference>
<evidence type="ECO:0000256" key="4">
    <source>
        <dbReference type="SAM" id="MobiDB-lite"/>
    </source>
</evidence>
<protein>
    <recommendedName>
        <fullName evidence="6">Calpain catalytic domain-containing protein</fullName>
    </recommendedName>
</protein>
<dbReference type="InterPro" id="IPR036213">
    <property type="entry name" value="Calpain_III_sf"/>
</dbReference>
<dbReference type="SUPFAM" id="SSF54001">
    <property type="entry name" value="Cysteine proteinases"/>
    <property type="match status" value="1"/>
</dbReference>
<evidence type="ECO:0000256" key="2">
    <source>
        <dbReference type="PIRSR" id="PIRSR622684-1"/>
    </source>
</evidence>
<reference evidence="7" key="1">
    <citation type="submission" date="2021-11" db="EMBL/GenBank/DDBJ databases">
        <authorList>
            <person name="Schell T."/>
        </authorList>
    </citation>
    <scope>NUCLEOTIDE SEQUENCE</scope>
    <source>
        <strain evidence="7">M5</strain>
    </source>
</reference>
<dbReference type="InterPro" id="IPR022684">
    <property type="entry name" value="Calpain_cysteine_protease"/>
</dbReference>
<dbReference type="AlphaFoldDB" id="A0A8J2WR36"/>
<dbReference type="SUPFAM" id="SSF49758">
    <property type="entry name" value="Calpain large subunit, middle domain (domain III)"/>
    <property type="match status" value="1"/>
</dbReference>
<comment type="caution">
    <text evidence="3">Lacks conserved residue(s) required for the propagation of feature annotation.</text>
</comment>
<dbReference type="Proteomes" id="UP000789390">
    <property type="component" value="Unassembled WGS sequence"/>
</dbReference>
<feature type="transmembrane region" description="Helical" evidence="5">
    <location>
        <begin position="69"/>
        <end position="89"/>
    </location>
</feature>
<accession>A0A8J2WR36</accession>
<dbReference type="SUPFAM" id="SSF47473">
    <property type="entry name" value="EF-hand"/>
    <property type="match status" value="1"/>
</dbReference>
<dbReference type="CDD" id="cd00044">
    <property type="entry name" value="CysPc"/>
    <property type="match status" value="1"/>
</dbReference>
<evidence type="ECO:0000259" key="6">
    <source>
        <dbReference type="PROSITE" id="PS50203"/>
    </source>
</evidence>
<dbReference type="GO" id="GO:0004198">
    <property type="term" value="F:calcium-dependent cysteine-type endopeptidase activity"/>
    <property type="evidence" value="ECO:0007669"/>
    <property type="project" value="InterPro"/>
</dbReference>
<dbReference type="PROSITE" id="PS50203">
    <property type="entry name" value="CALPAIN_CAT"/>
    <property type="match status" value="1"/>
</dbReference>
<dbReference type="GO" id="GO:0006508">
    <property type="term" value="P:proteolysis"/>
    <property type="evidence" value="ECO:0007669"/>
    <property type="project" value="InterPro"/>
</dbReference>
<dbReference type="InterPro" id="IPR001300">
    <property type="entry name" value="Peptidase_C2_calpain_cat"/>
</dbReference>
<sequence>MRSADSLFIITLSFTSTSSHSLHFDSSTLLSLTYSSDSSPCLTEDGVESSSLYVDPRDNFFFRNSSTNVFPFLLFVFVLFCVCVADGAVHRQQHQPAPPPPPQWANNGWPPPREDKQSTLSRYWTNEKTTKDQGRGGLASGATSVGGARHLPSNYHQLKRVCRDRGLLFDDPEFPTTARSLYTNKKPANLGGPITWLRPHDICQRPTFIANGASRFDVEQGELGDPWLLAAISSLTLTPRFLDRVVPPDQTFDLHYCGLFRFRFWHFGDWVEVVIDDKLPTVRGKLVYLHSSDPQEFWAALLEKAYAKLYGTYENLHAGFTTKALQDLTGGIVQSFCLSQQDKFLTYQVLNSAVPRSTLLIASISFGEKEASSSGGKQPRALRLRNGLMSQTAYSVTGLARVRSSNRGEVPLVRLRNPWGRGEWSGPWSERSWEWDSLSERDKELLSVRVRNEGEFWMSFEDFSKQFTHLDLVHIGPDDWMNEPALHSKKPWRAVLARRRWRAGYNAGGGPHHLETTAMNPQFFVQIPRTAATSSKCHVVVSVTQHYETRDGLLLLGKQKKISAGGCASGNGNSNGAGGSGSGSALNRSMHAIGFAVYEVPPNVNRLTAHFVAEHKPLDVTNHSVAREVVTFFTLPPGDYVVVPQTGIAHCEGKFLLRIFTDEHSNIWEVNEDNMIFRNVAAEGFEDGFKHPEVRSNFSKLAIKYPTEIDASILMKILKNYNCFRSTANSADLARPVSVNSNVSPSGCCANVPCFNSLMGSEKPPSLELCKSLIMLRDFNISGKINLIDVPALLHTLHFWRVAFGKYDRAHGGKTSSYNLRPILWESGLTVSNKVLECLVLRFAKNRVLTAEAFIMALVRLHLAHERYLSIDSKMKGSPLSLEEMILMTIYS</sequence>
<keyword evidence="5" id="KW-0812">Transmembrane</keyword>
<dbReference type="CDD" id="cd16182">
    <property type="entry name" value="EFh_PEF_Group_II_CAPN_like"/>
    <property type="match status" value="1"/>
</dbReference>
<dbReference type="InterPro" id="IPR022682">
    <property type="entry name" value="Calpain_domain_III"/>
</dbReference>
<evidence type="ECO:0000313" key="8">
    <source>
        <dbReference type="Proteomes" id="UP000789390"/>
    </source>
</evidence>
<dbReference type="PRINTS" id="PR00704">
    <property type="entry name" value="CALPAIN"/>
</dbReference>
<evidence type="ECO:0000256" key="5">
    <source>
        <dbReference type="SAM" id="Phobius"/>
    </source>
</evidence>
<dbReference type="InterPro" id="IPR022683">
    <property type="entry name" value="Calpain_III"/>
</dbReference>
<dbReference type="FunFam" id="2.60.120.380:FF:000026">
    <property type="entry name" value="Calpain a"/>
    <property type="match status" value="1"/>
</dbReference>
<dbReference type="OrthoDB" id="424753at2759"/>
<dbReference type="PANTHER" id="PTHR10183:SF424">
    <property type="entry name" value="CALPAIN-B-LIKE PROTEIN"/>
    <property type="match status" value="1"/>
</dbReference>
<evidence type="ECO:0000313" key="7">
    <source>
        <dbReference type="EMBL" id="CAH0112484.1"/>
    </source>
</evidence>
<comment type="similarity">
    <text evidence="1">Belongs to the peptidase C2 family.</text>
</comment>
<dbReference type="SMART" id="SM00230">
    <property type="entry name" value="CysPc"/>
    <property type="match status" value="1"/>
</dbReference>
<organism evidence="7 8">
    <name type="scientific">Daphnia galeata</name>
    <dbReference type="NCBI Taxonomy" id="27404"/>
    <lineage>
        <taxon>Eukaryota</taxon>
        <taxon>Metazoa</taxon>
        <taxon>Ecdysozoa</taxon>
        <taxon>Arthropoda</taxon>
        <taxon>Crustacea</taxon>
        <taxon>Branchiopoda</taxon>
        <taxon>Diplostraca</taxon>
        <taxon>Cladocera</taxon>
        <taxon>Anomopoda</taxon>
        <taxon>Daphniidae</taxon>
        <taxon>Daphnia</taxon>
    </lineage>
</organism>
<dbReference type="Gene3D" id="1.10.238.10">
    <property type="entry name" value="EF-hand"/>
    <property type="match status" value="1"/>
</dbReference>
<keyword evidence="5" id="KW-1133">Transmembrane helix</keyword>
<evidence type="ECO:0000256" key="1">
    <source>
        <dbReference type="ARBA" id="ARBA00007623"/>
    </source>
</evidence>
<dbReference type="EMBL" id="CAKKLH010000326">
    <property type="protein sequence ID" value="CAH0112484.1"/>
    <property type="molecule type" value="Genomic_DNA"/>
</dbReference>
<proteinExistence type="inferred from homology"/>
<dbReference type="PANTHER" id="PTHR10183">
    <property type="entry name" value="CALPAIN"/>
    <property type="match status" value="1"/>
</dbReference>
<comment type="caution">
    <text evidence="7">The sequence shown here is derived from an EMBL/GenBank/DDBJ whole genome shotgun (WGS) entry which is preliminary data.</text>
</comment>
<dbReference type="Gene3D" id="3.90.70.10">
    <property type="entry name" value="Cysteine proteinases"/>
    <property type="match status" value="1"/>
</dbReference>
<dbReference type="Pfam" id="PF00648">
    <property type="entry name" value="Peptidase_C2"/>
    <property type="match status" value="1"/>
</dbReference>
<dbReference type="FunFam" id="3.90.70.10:FF:000114">
    <property type="entry name" value="Calpain a"/>
    <property type="match status" value="1"/>
</dbReference>
<dbReference type="InterPro" id="IPR011992">
    <property type="entry name" value="EF-hand-dom_pair"/>
</dbReference>
<evidence type="ECO:0000256" key="3">
    <source>
        <dbReference type="PROSITE-ProRule" id="PRU00239"/>
    </source>
</evidence>
<dbReference type="SMART" id="SM00720">
    <property type="entry name" value="calpain_III"/>
    <property type="match status" value="1"/>
</dbReference>
<feature type="region of interest" description="Disordered" evidence="4">
    <location>
        <begin position="92"/>
        <end position="117"/>
    </location>
</feature>
<dbReference type="Gene3D" id="2.60.120.380">
    <property type="match status" value="1"/>
</dbReference>
<feature type="domain" description="Calpain catalytic" evidence="6">
    <location>
        <begin position="168"/>
        <end position="476"/>
    </location>
</feature>
<keyword evidence="5" id="KW-0472">Membrane</keyword>
<name>A0A8J2WR36_9CRUS</name>
<feature type="active site" evidence="2">
    <location>
        <position position="417"/>
    </location>
</feature>
<gene>
    <name evidence="7" type="ORF">DGAL_LOCUS16204</name>
</gene>
<keyword evidence="8" id="KW-1185">Reference proteome</keyword>
<dbReference type="InterPro" id="IPR038765">
    <property type="entry name" value="Papain-like_cys_pep_sf"/>
</dbReference>
<dbReference type="Pfam" id="PF01067">
    <property type="entry name" value="Calpain_III"/>
    <property type="match status" value="2"/>
</dbReference>